<evidence type="ECO:0008006" key="3">
    <source>
        <dbReference type="Google" id="ProtNLM"/>
    </source>
</evidence>
<evidence type="ECO:0000313" key="1">
    <source>
        <dbReference type="EMBL" id="RQH52762.1"/>
    </source>
</evidence>
<reference evidence="1 2" key="1">
    <citation type="journal article" date="2018" name="ACS Chem. Biol.">
        <title>Ketoreductase domain dysfunction expands chemodiversity: malyngamide biosynthesis in the cyanobacterium Okeania hirsuta.</title>
        <authorList>
            <person name="Moss N.A."/>
            <person name="Leao T."/>
            <person name="Rankin M."/>
            <person name="McCullough T.M."/>
            <person name="Qu P."/>
            <person name="Korobeynikov A."/>
            <person name="Smith J.L."/>
            <person name="Gerwick L."/>
            <person name="Gerwick W.H."/>
        </authorList>
    </citation>
    <scope>NUCLEOTIDE SEQUENCE [LARGE SCALE GENOMIC DNA]</scope>
    <source>
        <strain evidence="1 2">PAB10Feb10-1</strain>
    </source>
</reference>
<keyword evidence="2" id="KW-1185">Reference proteome</keyword>
<dbReference type="AlphaFoldDB" id="A0A3N6PSS6"/>
<name>A0A3N6PSS6_9CYAN</name>
<dbReference type="Proteomes" id="UP000269154">
    <property type="component" value="Unassembled WGS sequence"/>
</dbReference>
<organism evidence="1 2">
    <name type="scientific">Okeania hirsuta</name>
    <dbReference type="NCBI Taxonomy" id="1458930"/>
    <lineage>
        <taxon>Bacteria</taxon>
        <taxon>Bacillati</taxon>
        <taxon>Cyanobacteriota</taxon>
        <taxon>Cyanophyceae</taxon>
        <taxon>Oscillatoriophycideae</taxon>
        <taxon>Oscillatoriales</taxon>
        <taxon>Microcoleaceae</taxon>
        <taxon>Okeania</taxon>
    </lineage>
</organism>
<gene>
    <name evidence="1" type="ORF">D5R40_04595</name>
</gene>
<protein>
    <recommendedName>
        <fullName evidence="3">Tetratricopeptide repeat protein</fullName>
    </recommendedName>
</protein>
<dbReference type="RefSeq" id="WP_124143714.1">
    <property type="nucleotide sequence ID" value="NZ_CAWOKI010000365.1"/>
</dbReference>
<proteinExistence type="predicted"/>
<dbReference type="OrthoDB" id="511267at2"/>
<accession>A0A3N6PSS6</accession>
<sequence>MQVQENKFSWYDVPEDVKSLLMLAVENWEDTETSENYINQALAKTEGNLDILIGAYRYFFYKNNMKMSLQLADMVINEVKKRENLPDDWQEVKTILASRKNEQQINLLITAYAASGLIIAKMGDLAKAKAISEEVQEIDDKNDLAKILFDVITRPPDEDED</sequence>
<comment type="caution">
    <text evidence="1">The sequence shown here is derived from an EMBL/GenBank/DDBJ whole genome shotgun (WGS) entry which is preliminary data.</text>
</comment>
<evidence type="ECO:0000313" key="2">
    <source>
        <dbReference type="Proteomes" id="UP000269154"/>
    </source>
</evidence>
<dbReference type="EMBL" id="RCBY01000015">
    <property type="protein sequence ID" value="RQH52762.1"/>
    <property type="molecule type" value="Genomic_DNA"/>
</dbReference>